<dbReference type="RefSeq" id="WP_111904933.1">
    <property type="nucleotide sequence ID" value="NZ_QLNP01000096.1"/>
</dbReference>
<dbReference type="EMBL" id="QLNP01000096">
    <property type="protein sequence ID" value="RAM36314.1"/>
    <property type="molecule type" value="Genomic_DNA"/>
</dbReference>
<gene>
    <name evidence="1" type="ORF">DBZ45_16030</name>
</gene>
<evidence type="ECO:0000313" key="1">
    <source>
        <dbReference type="EMBL" id="RAM36314.1"/>
    </source>
</evidence>
<sequence length="310" mass="34051">MRKAPLPEHLRTGSFSLRAADKAGVSRTRTEAKDLVTVSRGIRMHLASEASGADALRAYTELDDASVLAVASAARILQACLPVWLERDWRIHVARRRGFSMPRRVNVVGHLLTLLPGEVIECDGVRLTSPARTWLDLASILTVDELVVAGDSLVCSHGPDFPRPREPMCTVEDLRAAIARHPGMRGIRNARSAVELVRVGSDSQPETRMRLHLIRSGLPEPVLNHVVTGVSGRPVLWPDAASPAQRVAVQYEGSHHNAADQYLRDIRRADVAAEQGWLEVRVSKFDLAGERPAVVGKVRAALQSRGWRAR</sequence>
<accession>A0A328HDR9</accession>
<proteinExistence type="predicted"/>
<protein>
    <recommendedName>
        <fullName evidence="3">DUF559 domain-containing protein</fullName>
    </recommendedName>
</protein>
<comment type="caution">
    <text evidence="1">The sequence shown here is derived from an EMBL/GenBank/DDBJ whole genome shotgun (WGS) entry which is preliminary data.</text>
</comment>
<evidence type="ECO:0000313" key="2">
    <source>
        <dbReference type="Proteomes" id="UP000249166"/>
    </source>
</evidence>
<evidence type="ECO:0008006" key="3">
    <source>
        <dbReference type="Google" id="ProtNLM"/>
    </source>
</evidence>
<dbReference type="Proteomes" id="UP000249166">
    <property type="component" value="Unassembled WGS sequence"/>
</dbReference>
<reference evidence="1 2" key="1">
    <citation type="submission" date="2018-04" db="EMBL/GenBank/DDBJ databases">
        <title>Bacteria isolated from cave deposits of Manipur.</title>
        <authorList>
            <person name="Sahoo D."/>
            <person name="Sarangthem I."/>
            <person name="Nandeibam J."/>
        </authorList>
    </citation>
    <scope>NUCLEOTIDE SEQUENCE [LARGE SCALE GENOMIC DNA]</scope>
    <source>
        <strain evidence="2">mrc11</strain>
    </source>
</reference>
<dbReference type="AlphaFoldDB" id="A0A328HDR9"/>
<name>A0A328HDR9_ARTGO</name>
<organism evidence="1 2">
    <name type="scientific">Arthrobacter globiformis</name>
    <dbReference type="NCBI Taxonomy" id="1665"/>
    <lineage>
        <taxon>Bacteria</taxon>
        <taxon>Bacillati</taxon>
        <taxon>Actinomycetota</taxon>
        <taxon>Actinomycetes</taxon>
        <taxon>Micrococcales</taxon>
        <taxon>Micrococcaceae</taxon>
        <taxon>Arthrobacter</taxon>
    </lineage>
</organism>
<dbReference type="OrthoDB" id="3234479at2"/>